<reference evidence="1 2" key="1">
    <citation type="journal article" date="2024" name="J Genomics">
        <title>Draft genome sequencing and assembly of Favolaschia claudopus CIRM-BRFM 2984 isolated from oak limbs.</title>
        <authorList>
            <person name="Navarro D."/>
            <person name="Drula E."/>
            <person name="Chaduli D."/>
            <person name="Cazenave R."/>
            <person name="Ahrendt S."/>
            <person name="Wang J."/>
            <person name="Lipzen A."/>
            <person name="Daum C."/>
            <person name="Barry K."/>
            <person name="Grigoriev I.V."/>
            <person name="Favel A."/>
            <person name="Rosso M.N."/>
            <person name="Martin F."/>
        </authorList>
    </citation>
    <scope>NUCLEOTIDE SEQUENCE [LARGE SCALE GENOMIC DNA]</scope>
    <source>
        <strain evidence="1 2">CIRM-BRFM 2984</strain>
    </source>
</reference>
<proteinExistence type="predicted"/>
<dbReference type="EMBL" id="JAWWNJ010000033">
    <property type="protein sequence ID" value="KAK7025852.1"/>
    <property type="molecule type" value="Genomic_DNA"/>
</dbReference>
<dbReference type="Proteomes" id="UP001362999">
    <property type="component" value="Unassembled WGS sequence"/>
</dbReference>
<dbReference type="AlphaFoldDB" id="A0AAW0BJ03"/>
<protein>
    <submittedName>
        <fullName evidence="1">Uncharacterized protein</fullName>
    </submittedName>
</protein>
<organism evidence="1 2">
    <name type="scientific">Favolaschia claudopus</name>
    <dbReference type="NCBI Taxonomy" id="2862362"/>
    <lineage>
        <taxon>Eukaryota</taxon>
        <taxon>Fungi</taxon>
        <taxon>Dikarya</taxon>
        <taxon>Basidiomycota</taxon>
        <taxon>Agaricomycotina</taxon>
        <taxon>Agaricomycetes</taxon>
        <taxon>Agaricomycetidae</taxon>
        <taxon>Agaricales</taxon>
        <taxon>Marasmiineae</taxon>
        <taxon>Mycenaceae</taxon>
        <taxon>Favolaschia</taxon>
    </lineage>
</organism>
<evidence type="ECO:0000313" key="2">
    <source>
        <dbReference type="Proteomes" id="UP001362999"/>
    </source>
</evidence>
<evidence type="ECO:0000313" key="1">
    <source>
        <dbReference type="EMBL" id="KAK7025852.1"/>
    </source>
</evidence>
<comment type="caution">
    <text evidence="1">The sequence shown here is derived from an EMBL/GenBank/DDBJ whole genome shotgun (WGS) entry which is preliminary data.</text>
</comment>
<feature type="non-terminal residue" evidence="1">
    <location>
        <position position="109"/>
    </location>
</feature>
<gene>
    <name evidence="1" type="ORF">R3P38DRAFT_2529868</name>
</gene>
<name>A0AAW0BJ03_9AGAR</name>
<accession>A0AAW0BJ03</accession>
<keyword evidence="2" id="KW-1185">Reference proteome</keyword>
<sequence>MSFWSRDDYKGNISDLTTISDESANVLGFLEHQDGTLFTPTEIREVRKHAYQAFQTLLLEGIAPLTWSQADSKASNFFRKELLTFSPAIGLCKSNWKVDTLASLVYGQW</sequence>